<dbReference type="SUPFAM" id="SSF52540">
    <property type="entry name" value="P-loop containing nucleoside triphosphate hydrolases"/>
    <property type="match status" value="1"/>
</dbReference>
<dbReference type="Proteomes" id="UP000029024">
    <property type="component" value="Unassembled WGS sequence"/>
</dbReference>
<dbReference type="EMBL" id="JGZA01000016">
    <property type="protein sequence ID" value="KFI69446.1"/>
    <property type="molecule type" value="Genomic_DNA"/>
</dbReference>
<dbReference type="PROSITE" id="PS51710">
    <property type="entry name" value="G_OBG"/>
    <property type="match status" value="1"/>
</dbReference>
<keyword evidence="6" id="KW-0342">GTP-binding</keyword>
<keyword evidence="2" id="KW-0963">Cytoplasm</keyword>
<organism evidence="10 11">
    <name type="scientific">Bifidobacterium longum subsp. suis</name>
    <dbReference type="NCBI Taxonomy" id="1695"/>
    <lineage>
        <taxon>Bacteria</taxon>
        <taxon>Bacillati</taxon>
        <taxon>Actinomycetota</taxon>
        <taxon>Actinomycetes</taxon>
        <taxon>Bifidobacteriales</taxon>
        <taxon>Bifidobacteriaceae</taxon>
        <taxon>Bifidobacterium</taxon>
    </lineage>
</organism>
<comment type="cofactor">
    <cofactor evidence="1">
        <name>Mg(2+)</name>
        <dbReference type="ChEBI" id="CHEBI:18420"/>
    </cofactor>
</comment>
<keyword evidence="5" id="KW-0460">Magnesium</keyword>
<dbReference type="PANTHER" id="PTHR11702:SF31">
    <property type="entry name" value="MITOCHONDRIAL RIBOSOME-ASSOCIATED GTPASE 2"/>
    <property type="match status" value="1"/>
</dbReference>
<dbReference type="AlphaFoldDB" id="A0A087BEJ6"/>
<keyword evidence="4" id="KW-0378">Hydrolase</keyword>
<dbReference type="InterPro" id="IPR045086">
    <property type="entry name" value="OBG_GTPase"/>
</dbReference>
<dbReference type="SUPFAM" id="SSF102741">
    <property type="entry name" value="Obg GTP-binding protein C-terminal domain"/>
    <property type="match status" value="1"/>
</dbReference>
<dbReference type="InterPro" id="IPR027417">
    <property type="entry name" value="P-loop_NTPase"/>
</dbReference>
<feature type="domain" description="OBG-type G" evidence="8">
    <location>
        <begin position="9"/>
        <end position="189"/>
    </location>
</feature>
<dbReference type="PROSITE" id="PS00905">
    <property type="entry name" value="GTP1_OBG"/>
    <property type="match status" value="1"/>
</dbReference>
<accession>A0A087BEJ6</accession>
<evidence type="ECO:0000256" key="3">
    <source>
        <dbReference type="ARBA" id="ARBA00022741"/>
    </source>
</evidence>
<dbReference type="NCBIfam" id="NF008954">
    <property type="entry name" value="PRK12296.1"/>
    <property type="match status" value="1"/>
</dbReference>
<name>A0A087BEJ6_BIFLN</name>
<dbReference type="GO" id="GO:0005525">
    <property type="term" value="F:GTP binding"/>
    <property type="evidence" value="ECO:0007669"/>
    <property type="project" value="UniProtKB-KW"/>
</dbReference>
<evidence type="ECO:0000256" key="7">
    <source>
        <dbReference type="SAM" id="MobiDB-lite"/>
    </source>
</evidence>
<evidence type="ECO:0000256" key="6">
    <source>
        <dbReference type="ARBA" id="ARBA00023134"/>
    </source>
</evidence>
<evidence type="ECO:0000313" key="11">
    <source>
        <dbReference type="Proteomes" id="UP000029024"/>
    </source>
</evidence>
<feature type="region of interest" description="Disordered" evidence="7">
    <location>
        <begin position="368"/>
        <end position="403"/>
    </location>
</feature>
<dbReference type="NCBIfam" id="TIGR03595">
    <property type="entry name" value="Obg_CgtA_exten"/>
    <property type="match status" value="1"/>
</dbReference>
<reference evidence="10 11" key="1">
    <citation type="submission" date="2014-03" db="EMBL/GenBank/DDBJ databases">
        <title>Genomics of Bifidobacteria.</title>
        <authorList>
            <person name="Ventura M."/>
            <person name="Milani C."/>
            <person name="Lugli G.A."/>
        </authorList>
    </citation>
    <scope>NUCLEOTIDE SEQUENCE [LARGE SCALE GENOMIC DNA]</scope>
    <source>
        <strain evidence="10 11">LMG 21814</strain>
    </source>
</reference>
<dbReference type="PROSITE" id="PS51881">
    <property type="entry name" value="OCT"/>
    <property type="match status" value="1"/>
</dbReference>
<evidence type="ECO:0000259" key="8">
    <source>
        <dbReference type="PROSITE" id="PS51710"/>
    </source>
</evidence>
<dbReference type="PANTHER" id="PTHR11702">
    <property type="entry name" value="DEVELOPMENTALLY REGULATED GTP-BINDING PROTEIN-RELATED"/>
    <property type="match status" value="1"/>
</dbReference>
<evidence type="ECO:0000256" key="5">
    <source>
        <dbReference type="ARBA" id="ARBA00022842"/>
    </source>
</evidence>
<keyword evidence="3" id="KW-0547">Nucleotide-binding</keyword>
<dbReference type="InterPro" id="IPR031167">
    <property type="entry name" value="G_OBG"/>
</dbReference>
<dbReference type="InterPro" id="IPR015349">
    <property type="entry name" value="OCT_dom"/>
</dbReference>
<dbReference type="Gene3D" id="3.40.50.300">
    <property type="entry name" value="P-loop containing nucleotide triphosphate hydrolases"/>
    <property type="match status" value="1"/>
</dbReference>
<evidence type="ECO:0000259" key="9">
    <source>
        <dbReference type="PROSITE" id="PS51881"/>
    </source>
</evidence>
<evidence type="ECO:0000256" key="1">
    <source>
        <dbReference type="ARBA" id="ARBA00001946"/>
    </source>
</evidence>
<evidence type="ECO:0000256" key="2">
    <source>
        <dbReference type="ARBA" id="ARBA00022490"/>
    </source>
</evidence>
<sequence>MILELKSIADVALVGFPSAGKSSLIAAMSSAKPKIADYPFTTLVPNLGVVIAGDSRYTIADVPGLIPGASEGKGLGLEFLRHIERTEIIAHVIDCATLEPDRDPMSDYHALENELALYADKLELPLGAIPIPERPRIVILNKIDVPEAKELAEFVRPEFEKLGLKVFEISTASHEGLKELNFALSALVHEMREEVANREQAEEEARVVIKPLETKGRRPRRADEGGSALEFTVERRELGNGEVFFEVRGVKPERWVMQTNFDNDEAVGYLADRLAKLGVEDELRRKGAHPGDEVRIGRGARMVEFDWDPTISAGAEMLDGSNLGARGKDLRLEELDPRTHRRSNAERRAQYHEMMDARAAVRDAMMAERKAGHWADPTVDDDRHDENSLFGHGESSEDGETEE</sequence>
<dbReference type="InterPro" id="IPR006073">
    <property type="entry name" value="GTP-bd"/>
</dbReference>
<dbReference type="PRINTS" id="PR00326">
    <property type="entry name" value="GTP1OBG"/>
</dbReference>
<feature type="domain" description="OCT" evidence="9">
    <location>
        <begin position="223"/>
        <end position="309"/>
    </location>
</feature>
<dbReference type="Pfam" id="PF09269">
    <property type="entry name" value="DUF1967"/>
    <property type="match status" value="1"/>
</dbReference>
<dbReference type="Gene3D" id="3.30.300.350">
    <property type="entry name" value="GTP-binding protein OBG, C-terminal domain"/>
    <property type="match status" value="1"/>
</dbReference>
<proteinExistence type="predicted"/>
<evidence type="ECO:0000256" key="4">
    <source>
        <dbReference type="ARBA" id="ARBA00022801"/>
    </source>
</evidence>
<dbReference type="CDD" id="cd01898">
    <property type="entry name" value="Obg"/>
    <property type="match status" value="1"/>
</dbReference>
<dbReference type="GO" id="GO:0003924">
    <property type="term" value="F:GTPase activity"/>
    <property type="evidence" value="ECO:0007669"/>
    <property type="project" value="InterPro"/>
</dbReference>
<protein>
    <submittedName>
        <fullName evidence="10">GTPase ObgE</fullName>
    </submittedName>
</protein>
<comment type="caution">
    <text evidence="10">The sequence shown here is derived from an EMBL/GenBank/DDBJ whole genome shotgun (WGS) entry which is preliminary data.</text>
</comment>
<gene>
    <name evidence="10" type="ORF">BLSS_1962</name>
</gene>
<evidence type="ECO:0000313" key="10">
    <source>
        <dbReference type="EMBL" id="KFI69446.1"/>
    </source>
</evidence>
<dbReference type="InterPro" id="IPR006074">
    <property type="entry name" value="GTP1-OBG_CS"/>
</dbReference>
<dbReference type="Pfam" id="PF01926">
    <property type="entry name" value="MMR_HSR1"/>
    <property type="match status" value="1"/>
</dbReference>
<dbReference type="InterPro" id="IPR036346">
    <property type="entry name" value="GTP-bd_prot_GTP1/OBG_C_sf"/>
</dbReference>